<dbReference type="EMBL" id="CAIIXF020000005">
    <property type="protein sequence ID" value="CAH1784763.1"/>
    <property type="molecule type" value="Genomic_DNA"/>
</dbReference>
<name>A0A8J1T5B6_OWEFU</name>
<accession>A0A8J1T5B6</accession>
<dbReference type="SUPFAM" id="SSF158235">
    <property type="entry name" value="SOCS box-like"/>
    <property type="match status" value="1"/>
</dbReference>
<dbReference type="Gene3D" id="1.10.750.20">
    <property type="entry name" value="SOCS box"/>
    <property type="match status" value="1"/>
</dbReference>
<dbReference type="PROSITE" id="PS50225">
    <property type="entry name" value="SOCS"/>
    <property type="match status" value="1"/>
</dbReference>
<comment type="caution">
    <text evidence="1">The sequence shown here is derived from an EMBL/GenBank/DDBJ whole genome shotgun (WGS) entry which is preliminary data.</text>
</comment>
<sequence>MDIAGELIEAGADPSVTMQRGEIVQNYIKTMAKLQCNESKLESESLKNNDGLRKLVSDYIAYKNAILFLLENGAELDWCMFPKDKQDQIISDLTSWTQSDTTTILVAMTLTSCAKCSFILNTKLNSYINDDLDNEHGSVEPNNRTIHGSYSFSHSLQNQTRISIRKYLKGGYHENTFAQKVKSLPLPGRLKDYIQFKDLATVLSSNLDDLGINC</sequence>
<evidence type="ECO:0000313" key="1">
    <source>
        <dbReference type="EMBL" id="CAH1784763.1"/>
    </source>
</evidence>
<dbReference type="InterPro" id="IPR001496">
    <property type="entry name" value="SOCS_box"/>
</dbReference>
<organism evidence="1 2">
    <name type="scientific">Owenia fusiformis</name>
    <name type="common">Polychaete worm</name>
    <dbReference type="NCBI Taxonomy" id="6347"/>
    <lineage>
        <taxon>Eukaryota</taxon>
        <taxon>Metazoa</taxon>
        <taxon>Spiralia</taxon>
        <taxon>Lophotrochozoa</taxon>
        <taxon>Annelida</taxon>
        <taxon>Polychaeta</taxon>
        <taxon>Sedentaria</taxon>
        <taxon>Canalipalpata</taxon>
        <taxon>Sabellida</taxon>
        <taxon>Oweniida</taxon>
        <taxon>Oweniidae</taxon>
        <taxon>Owenia</taxon>
    </lineage>
</organism>
<keyword evidence="2" id="KW-1185">Reference proteome</keyword>
<dbReference type="Pfam" id="PF07525">
    <property type="entry name" value="SOCS_box"/>
    <property type="match status" value="1"/>
</dbReference>
<dbReference type="Proteomes" id="UP000749559">
    <property type="component" value="Unassembled WGS sequence"/>
</dbReference>
<dbReference type="GO" id="GO:0035556">
    <property type="term" value="P:intracellular signal transduction"/>
    <property type="evidence" value="ECO:0007669"/>
    <property type="project" value="InterPro"/>
</dbReference>
<gene>
    <name evidence="1" type="ORF">OFUS_LOCUS10902</name>
</gene>
<protein>
    <submittedName>
        <fullName evidence="1">Uncharacterized protein</fullName>
    </submittedName>
</protein>
<evidence type="ECO:0000313" key="2">
    <source>
        <dbReference type="Proteomes" id="UP000749559"/>
    </source>
</evidence>
<reference evidence="1" key="1">
    <citation type="submission" date="2022-03" db="EMBL/GenBank/DDBJ databases">
        <authorList>
            <person name="Martin C."/>
        </authorList>
    </citation>
    <scope>NUCLEOTIDE SEQUENCE</scope>
</reference>
<dbReference type="SMART" id="SM00969">
    <property type="entry name" value="SOCS_box"/>
    <property type="match status" value="1"/>
</dbReference>
<proteinExistence type="predicted"/>
<dbReference type="CDD" id="cd03587">
    <property type="entry name" value="SOCS"/>
    <property type="match status" value="1"/>
</dbReference>
<dbReference type="AlphaFoldDB" id="A0A8J1T5B6"/>
<dbReference type="InterPro" id="IPR036036">
    <property type="entry name" value="SOCS_box-like_dom_sf"/>
</dbReference>